<evidence type="ECO:0000256" key="1">
    <source>
        <dbReference type="ARBA" id="ARBA00022737"/>
    </source>
</evidence>
<keyword evidence="2" id="KW-0802">TPR repeat</keyword>
<feature type="domain" description="Cns1/TTC4 wheel" evidence="6">
    <location>
        <begin position="258"/>
        <end position="374"/>
    </location>
</feature>
<feature type="compositionally biased region" description="Basic and acidic residues" evidence="5">
    <location>
        <begin position="1"/>
        <end position="12"/>
    </location>
</feature>
<evidence type="ECO:0000256" key="2">
    <source>
        <dbReference type="ARBA" id="ARBA00022803"/>
    </source>
</evidence>
<feature type="region of interest" description="Disordered" evidence="5">
    <location>
        <begin position="1"/>
        <end position="33"/>
    </location>
</feature>
<dbReference type="InterPro" id="IPR019734">
    <property type="entry name" value="TPR_rpt"/>
</dbReference>
<comment type="similarity">
    <text evidence="3">Belongs to the TTC4 family.</text>
</comment>
<dbReference type="SMART" id="SM00028">
    <property type="entry name" value="TPR"/>
    <property type="match status" value="2"/>
</dbReference>
<protein>
    <submittedName>
        <fullName evidence="7">HSP70/90 co-chaperone</fullName>
    </submittedName>
</protein>
<dbReference type="GO" id="GO:0051879">
    <property type="term" value="F:Hsp90 protein binding"/>
    <property type="evidence" value="ECO:0007669"/>
    <property type="project" value="InterPro"/>
</dbReference>
<dbReference type="Pfam" id="PF18972">
    <property type="entry name" value="Wheel"/>
    <property type="match status" value="1"/>
</dbReference>
<dbReference type="CDD" id="cd21381">
    <property type="entry name" value="CTWD_TTC4"/>
    <property type="match status" value="1"/>
</dbReference>
<feature type="coiled-coil region" evidence="4">
    <location>
        <begin position="196"/>
        <end position="228"/>
    </location>
</feature>
<organism evidence="7 8">
    <name type="scientific">Saccharomyces pastorianus</name>
    <name type="common">Lager yeast</name>
    <name type="synonym">Saccharomyces cerevisiae x Saccharomyces eubayanus</name>
    <dbReference type="NCBI Taxonomy" id="27292"/>
    <lineage>
        <taxon>Eukaryota</taxon>
        <taxon>Fungi</taxon>
        <taxon>Dikarya</taxon>
        <taxon>Ascomycota</taxon>
        <taxon>Saccharomycotina</taxon>
        <taxon>Saccharomycetes</taxon>
        <taxon>Saccharomycetales</taxon>
        <taxon>Saccharomycetaceae</taxon>
        <taxon>Saccharomyces</taxon>
    </lineage>
</organism>
<evidence type="ECO:0000259" key="6">
    <source>
        <dbReference type="Pfam" id="PF18972"/>
    </source>
</evidence>
<dbReference type="OrthoDB" id="420195at2759"/>
<dbReference type="Gene3D" id="1.25.40.10">
    <property type="entry name" value="Tetratricopeptide repeat domain"/>
    <property type="match status" value="1"/>
</dbReference>
<keyword evidence="4" id="KW-0175">Coiled coil</keyword>
<dbReference type="InterPro" id="IPR011990">
    <property type="entry name" value="TPR-like_helical_dom_sf"/>
</dbReference>
<sequence length="385" mass="44204">MGSTKPNDEYKKPQKYVPGPGDPVLPPQLSEFKDKTSDEILTEMNRMPFFMTELDDTDGAGGENVELEALKALAYEGEPHEIAENFKKQGNELYKAKRFKDARELYTKGIAVECEDRSLNESLFANRAACELELKNYRKCVEDCGKALTINPKNIKCYYRISKSFFQLSKLEEAKSAALFAKEKIDPENKSILSILSVIEEKEQELKLKEEKKKKEAQDRENEKIMLESAITLRNITNIKTQSPVELLNEGKIKLEDSMDFESQLIYPALIMYPTLDEFDFVGEVSELTTVQELIDLVMDRPQERFEKEGKQNFTPKKVLAFMETKAGGLIKAGKKIAFHDILKKVTPDVPLFDNALKIYIVPKAESEEWISKWDKQKALERRFL</sequence>
<evidence type="ECO:0000256" key="3">
    <source>
        <dbReference type="ARBA" id="ARBA00023602"/>
    </source>
</evidence>
<keyword evidence="1" id="KW-0677">Repeat</keyword>
<dbReference type="GO" id="GO:0030544">
    <property type="term" value="F:Hsp70 protein binding"/>
    <property type="evidence" value="ECO:0007669"/>
    <property type="project" value="TreeGrafter"/>
</dbReference>
<dbReference type="InterPro" id="IPR044059">
    <property type="entry name" value="Csn1/TTC4_wheel"/>
</dbReference>
<evidence type="ECO:0000313" key="8">
    <source>
        <dbReference type="Proteomes" id="UP000501346"/>
    </source>
</evidence>
<keyword evidence="8" id="KW-1185">Reference proteome</keyword>
<accession>A0A6C1E5R8</accession>
<dbReference type="PANTHER" id="PTHR46035:SF1">
    <property type="entry name" value="TETRATRICOPEPTIDE REPEAT PROTEIN 4"/>
    <property type="match status" value="1"/>
</dbReference>
<dbReference type="GO" id="GO:0005634">
    <property type="term" value="C:nucleus"/>
    <property type="evidence" value="ECO:0007669"/>
    <property type="project" value="TreeGrafter"/>
</dbReference>
<dbReference type="Proteomes" id="UP000501346">
    <property type="component" value="Chromosome SeIV-SeII"/>
</dbReference>
<dbReference type="GO" id="GO:0006457">
    <property type="term" value="P:protein folding"/>
    <property type="evidence" value="ECO:0007669"/>
    <property type="project" value="TreeGrafter"/>
</dbReference>
<dbReference type="EMBL" id="CP049001">
    <property type="protein sequence ID" value="QID84329.1"/>
    <property type="molecule type" value="Genomic_DNA"/>
</dbReference>
<gene>
    <name evidence="7" type="primary">CNS1_2</name>
    <name evidence="7" type="ORF">GRS66_006830</name>
</gene>
<evidence type="ECO:0000256" key="5">
    <source>
        <dbReference type="SAM" id="MobiDB-lite"/>
    </source>
</evidence>
<dbReference type="PANTHER" id="PTHR46035">
    <property type="entry name" value="TETRATRICOPEPTIDE REPEAT PROTEIN 4"/>
    <property type="match status" value="1"/>
</dbReference>
<dbReference type="SUPFAM" id="SSF48452">
    <property type="entry name" value="TPR-like"/>
    <property type="match status" value="1"/>
</dbReference>
<evidence type="ECO:0000313" key="7">
    <source>
        <dbReference type="EMBL" id="QID84329.1"/>
    </source>
</evidence>
<dbReference type="AlphaFoldDB" id="A0A6C1E5R8"/>
<name>A0A6C1E5R8_SACPS</name>
<proteinExistence type="inferred from homology"/>
<dbReference type="FunFam" id="1.25.40.10:FF:000560">
    <property type="entry name" value="CNS1p TPR-containing co-chaperone"/>
    <property type="match status" value="1"/>
</dbReference>
<dbReference type="GO" id="GO:0005829">
    <property type="term" value="C:cytosol"/>
    <property type="evidence" value="ECO:0007669"/>
    <property type="project" value="TreeGrafter"/>
</dbReference>
<evidence type="ECO:0000256" key="4">
    <source>
        <dbReference type="SAM" id="Coils"/>
    </source>
</evidence>
<reference evidence="7 8" key="1">
    <citation type="journal article" date="2019" name="BMC Genomics">
        <title>Chromosome level assembly and comparative genome analysis confirm lager-brewing yeasts originated from a single hybridization.</title>
        <authorList>
            <person name="Salazar A.N."/>
            <person name="Gorter de Vries A.R."/>
            <person name="van den Broek M."/>
            <person name="Brouwers N."/>
            <person name="de la Torre Cortes P."/>
            <person name="Kuijpers N.G.A."/>
            <person name="Daran J.G."/>
            <person name="Abeel T."/>
        </authorList>
    </citation>
    <scope>NUCLEOTIDE SEQUENCE [LARGE SCALE GENOMIC DNA]</scope>
    <source>
        <strain evidence="7 8">CBS 1483</strain>
    </source>
</reference>